<dbReference type="FunFam" id="2.10.25.10:FF:000135">
    <property type="entry name" value="Laminin subunit beta 4"/>
    <property type="match status" value="1"/>
</dbReference>
<evidence type="ECO:0000256" key="22">
    <source>
        <dbReference type="PROSITE-ProRule" id="PRU00460"/>
    </source>
</evidence>
<feature type="disulfide bond" evidence="22">
    <location>
        <begin position="1225"/>
        <end position="1234"/>
    </location>
</feature>
<dbReference type="CDD" id="cd22295">
    <property type="entry name" value="cc_LAMB_C"/>
    <property type="match status" value="1"/>
</dbReference>
<accession>A0A9D3Q6P3</accession>
<keyword evidence="6" id="KW-0677">Repeat</keyword>
<feature type="disulfide bond" evidence="22">
    <location>
        <begin position="522"/>
        <end position="536"/>
    </location>
</feature>
<dbReference type="FunFam" id="2.170.300.10:FF:000001">
    <property type="entry name" value="Laminin subunit beta-1"/>
    <property type="match status" value="1"/>
</dbReference>
<dbReference type="InterPro" id="IPR008211">
    <property type="entry name" value="Laminin_N"/>
</dbReference>
<keyword evidence="7" id="KW-0084">Basement membrane</keyword>
<feature type="disulfide bond" evidence="22">
    <location>
        <begin position="329"/>
        <end position="338"/>
    </location>
</feature>
<evidence type="ECO:0000256" key="13">
    <source>
        <dbReference type="ARBA" id="ARBA00065312"/>
    </source>
</evidence>
<feature type="domain" description="Laminin EGF-like" evidence="24">
    <location>
        <begin position="845"/>
        <end position="892"/>
    </location>
</feature>
<evidence type="ECO:0000256" key="19">
    <source>
        <dbReference type="ARBA" id="ARBA00082919"/>
    </source>
</evidence>
<evidence type="ECO:0000256" key="8">
    <source>
        <dbReference type="ARBA" id="ARBA00022889"/>
    </source>
</evidence>
<evidence type="ECO:0000256" key="9">
    <source>
        <dbReference type="ARBA" id="ARBA00023054"/>
    </source>
</evidence>
<evidence type="ECO:0000256" key="17">
    <source>
        <dbReference type="ARBA" id="ARBA00076920"/>
    </source>
</evidence>
<evidence type="ECO:0000259" key="24">
    <source>
        <dbReference type="PROSITE" id="PS50027"/>
    </source>
</evidence>
<evidence type="ECO:0000256" key="18">
    <source>
        <dbReference type="ARBA" id="ARBA00076958"/>
    </source>
</evidence>
<dbReference type="SMART" id="SM00180">
    <property type="entry name" value="EGF_Lam"/>
    <property type="match status" value="13"/>
</dbReference>
<evidence type="ECO:0000256" key="2">
    <source>
        <dbReference type="ARBA" id="ARBA00022525"/>
    </source>
</evidence>
<dbReference type="SUPFAM" id="SSF57997">
    <property type="entry name" value="Tropomyosin"/>
    <property type="match status" value="1"/>
</dbReference>
<feature type="domain" description="Laminin EGF-like" evidence="24">
    <location>
        <begin position="487"/>
        <end position="538"/>
    </location>
</feature>
<feature type="domain" description="Laminin EGF-like" evidence="24">
    <location>
        <begin position="299"/>
        <end position="363"/>
    </location>
</feature>
<gene>
    <name evidence="27" type="ORF">MATL_G00074160</name>
</gene>
<evidence type="ECO:0000256" key="10">
    <source>
        <dbReference type="ARBA" id="ARBA00023157"/>
    </source>
</evidence>
<feature type="disulfide bond" evidence="22">
    <location>
        <begin position="847"/>
        <end position="864"/>
    </location>
</feature>
<feature type="disulfide bond" evidence="22">
    <location>
        <begin position="1204"/>
        <end position="1216"/>
    </location>
</feature>
<dbReference type="Gene3D" id="2.170.300.10">
    <property type="entry name" value="Tie2 ligand-binding domain superfamily"/>
    <property type="match status" value="1"/>
</dbReference>
<dbReference type="InterPro" id="IPR013015">
    <property type="entry name" value="Laminin_IV_B"/>
</dbReference>
<feature type="disulfide bond" evidence="22">
    <location>
        <begin position="1158"/>
        <end position="1175"/>
    </location>
</feature>
<evidence type="ECO:0000256" key="15">
    <source>
        <dbReference type="ARBA" id="ARBA00075282"/>
    </source>
</evidence>
<keyword evidence="5" id="KW-0732">Signal</keyword>
<dbReference type="GO" id="GO:0009887">
    <property type="term" value="P:animal organ morphogenesis"/>
    <property type="evidence" value="ECO:0007669"/>
    <property type="project" value="TreeGrafter"/>
</dbReference>
<feature type="disulfide bond" evidence="22">
    <location>
        <begin position="457"/>
        <end position="466"/>
    </location>
</feature>
<feature type="disulfide bond" evidence="22">
    <location>
        <begin position="510"/>
        <end position="519"/>
    </location>
</feature>
<feature type="disulfide bond" evidence="22">
    <location>
        <begin position="845"/>
        <end position="857"/>
    </location>
</feature>
<dbReference type="SUPFAM" id="SSF57196">
    <property type="entry name" value="EGF/Laminin"/>
    <property type="match status" value="12"/>
</dbReference>
<keyword evidence="28" id="KW-1185">Reference proteome</keyword>
<feature type="disulfide bond" evidence="22">
    <location>
        <begin position="895"/>
        <end position="912"/>
    </location>
</feature>
<feature type="disulfide bond" evidence="22">
    <location>
        <begin position="1206"/>
        <end position="1223"/>
    </location>
</feature>
<dbReference type="GO" id="GO:0009888">
    <property type="term" value="P:tissue development"/>
    <property type="evidence" value="ECO:0007669"/>
    <property type="project" value="TreeGrafter"/>
</dbReference>
<comment type="caution">
    <text evidence="22">Lacks conserved residue(s) required for the propagation of feature annotation.</text>
</comment>
<dbReference type="FunFam" id="2.170.300.10:FF:000004">
    <property type="entry name" value="Laminin subunit beta 1"/>
    <property type="match status" value="1"/>
</dbReference>
<dbReference type="Pfam" id="PF24973">
    <property type="entry name" value="EGF_LMN_ATRN"/>
    <property type="match status" value="2"/>
</dbReference>
<dbReference type="CDD" id="cd00055">
    <property type="entry name" value="EGF_Lam"/>
    <property type="match status" value="13"/>
</dbReference>
<evidence type="ECO:0000256" key="1">
    <source>
        <dbReference type="ARBA" id="ARBA00004302"/>
    </source>
</evidence>
<keyword evidence="8" id="KW-0130">Cell adhesion</keyword>
<dbReference type="Pfam" id="PF21199">
    <property type="entry name" value="LAMININ_IV_B"/>
    <property type="match status" value="1"/>
</dbReference>
<dbReference type="Proteomes" id="UP001046870">
    <property type="component" value="Chromosome 5"/>
</dbReference>
<dbReference type="PROSITE" id="PS51117">
    <property type="entry name" value="LAMININ_NTER"/>
    <property type="match status" value="1"/>
</dbReference>
<evidence type="ECO:0000313" key="27">
    <source>
        <dbReference type="EMBL" id="KAG7477886.1"/>
    </source>
</evidence>
<feature type="disulfide bond" evidence="22">
    <location>
        <begin position="914"/>
        <end position="923"/>
    </location>
</feature>
<feature type="domain" description="Laminin EGF-like" evidence="24">
    <location>
        <begin position="1156"/>
        <end position="1203"/>
    </location>
</feature>
<keyword evidence="2" id="KW-0964">Secreted</keyword>
<evidence type="ECO:0000256" key="4">
    <source>
        <dbReference type="ARBA" id="ARBA00022553"/>
    </source>
</evidence>
<dbReference type="FunFam" id="2.10.25.10:FF:000083">
    <property type="entry name" value="Laminin subunit alpha"/>
    <property type="match status" value="1"/>
</dbReference>
<feature type="disulfide bond" evidence="22">
    <location>
        <begin position="1156"/>
        <end position="1168"/>
    </location>
</feature>
<evidence type="ECO:0000313" key="28">
    <source>
        <dbReference type="Proteomes" id="UP001046870"/>
    </source>
</evidence>
<feature type="disulfide bond" evidence="22">
    <location>
        <begin position="1018"/>
        <end position="1027"/>
    </location>
</feature>
<feature type="disulfide bond" evidence="22">
    <location>
        <begin position="1177"/>
        <end position="1186"/>
    </location>
</feature>
<dbReference type="GO" id="GO:0043259">
    <property type="term" value="C:laminin-10 complex"/>
    <property type="evidence" value="ECO:0007669"/>
    <property type="project" value="UniProtKB-ARBA"/>
</dbReference>
<evidence type="ECO:0000256" key="12">
    <source>
        <dbReference type="ARBA" id="ARBA00023292"/>
    </source>
</evidence>
<feature type="coiled-coil region" evidence="23">
    <location>
        <begin position="1713"/>
        <end position="1836"/>
    </location>
</feature>
<evidence type="ECO:0000256" key="20">
    <source>
        <dbReference type="ARBA" id="ARBA00083431"/>
    </source>
</evidence>
<comment type="caution">
    <text evidence="27">The sequence shown here is derived from an EMBL/GenBank/DDBJ whole genome shotgun (WGS) entry which is preliminary data.</text>
</comment>
<protein>
    <recommendedName>
        <fullName evidence="14">Laminin subunit beta-1</fullName>
    </recommendedName>
    <alternativeName>
        <fullName evidence="17">Laminin B1 chain</fullName>
    </alternativeName>
    <alternativeName>
        <fullName evidence="15">Laminin-1 subunit beta</fullName>
    </alternativeName>
    <alternativeName>
        <fullName evidence="19">Laminin-10 subunit beta</fullName>
    </alternativeName>
    <alternativeName>
        <fullName evidence="16">Laminin-12 subunit beta</fullName>
    </alternativeName>
    <alternativeName>
        <fullName evidence="20">Laminin-2 subunit beta</fullName>
    </alternativeName>
    <alternativeName>
        <fullName evidence="18">Laminin-6 subunit beta</fullName>
    </alternativeName>
    <alternativeName>
        <fullName evidence="21">Laminin-8 subunit beta</fullName>
    </alternativeName>
</protein>
<proteinExistence type="predicted"/>
<feature type="disulfide bond" evidence="22">
    <location>
        <begin position="866"/>
        <end position="875"/>
    </location>
</feature>
<dbReference type="EMBL" id="JAFDVH010000005">
    <property type="protein sequence ID" value="KAG7477886.1"/>
    <property type="molecule type" value="Genomic_DNA"/>
</dbReference>
<feature type="domain" description="Laminin EGF-like" evidence="24">
    <location>
        <begin position="1100"/>
        <end position="1155"/>
    </location>
</feature>
<dbReference type="PANTHER" id="PTHR10574">
    <property type="entry name" value="NETRIN/LAMININ-RELATED"/>
    <property type="match status" value="1"/>
</dbReference>
<feature type="disulfide bond" evidence="22">
    <location>
        <begin position="958"/>
        <end position="967"/>
    </location>
</feature>
<evidence type="ECO:0000256" key="14">
    <source>
        <dbReference type="ARBA" id="ARBA00071083"/>
    </source>
</evidence>
<sequence>MHRLLVIPCCTGAEAEFQFLTAEMVNSHGLWMVIIMPELLGILILAVGVATQDLPSGCTEGSCYPATGNLLIGRAQNLTATSTCGLQGPEQYCIVSHLQEANKCFLCDSRRPYDPNSARNSHRIENIIHLRDRNGDATWWQAANGEEKVSIRLDLEAQFHFTHLIMKFKTFRPAAMLIERSADFGQSWKPYRYFSHNCTRTFPSIPARALQSSDDIICEERYSELEPSTQGEVIYKVLDPVIDVKDPYSLQIQDLLQITNLRINFTGLHTLGDSLLDGRAEVLQKYYYSLYELVVRGSCFCYGHASECAPVDTSAQSSEAGMVHGRCVCKHNTDGLNCEHCRDFYNDLPWRPAETHMPHTCRECNCNGHSRHCHFDMAVYLASGNTSGGVCDNCLHNTAGRNCEMCEAFYYQHPARDIRRPDACVPCDCDPAGSLEGGACDTHTDLGVGMIAGQCRCKQNVRGVRCDSCRDGFFGLSQSDPQGCQPCRCDQRGTVPGGLLCDQVSGVCSCKRHVTGRNCDQCMPEYWGLSFQMWGCRSCDCDFGGAYSNRCMTDSGQCDCRPHLHGRQCSEVQSGYFCAPLDLYRYEAEDAIGHSPSSTTLPGQPRPQAETSCMEHLDNQLHITTDQQQRAALRCINQLQQAPDVTRVDRETHPGHTVSWTGSGLARVRDGAGLVFTVENVPFPMEYDIILRYEPESMEDWEAVVSISSILLPSSLRCGNVLPSEQMYTVTLPHNKRYMQTSRPFCFEPKNRYTVTIRFQRRGAAQRQLNAYLLSDSLVLVPRYTELPGFQGNDSASSQRREDMRRYMCLESFLTVPTAPPALTQVCSSLTCSISAILHDGALPCLCDPQGSLSVECAGVGGQCQCKPNVVGRRCDTCAAGAFGFGPRGCIACECHAQGSLSPQCHSVSGQCSCRPGVSGRQCDTCKPGHWNFPSCQPCQCNGHADHCHPQTGACRDCRDHTTGHLCDRCLNGFYGNPLLGTGDHCRPCPCPGLPGSGHSNADTCHLEPTSNQIVCHCRQGHQGPRCDRCSPGYFGEPERQGGQCHPCRCNNNIDLQDPGSCDPRTGQCLKCLYNTDGPFCGSCSLGYYGNALAKDCRRCSCVVAGTLPSHCSGGLCRCDQQTGACPCRDNVGGHTCNECAPHHWNFGRERGCEACDCHPQNSAGLRCNMVSGQCECRPGFGGRTCSECEHNYWGDPQEACRECQCHPLGSESLQCDWTTGACRCREGVTGQHCDECARGFTGSFPKCVRCHPCFDQWDDSVCQLQQDLDRAQHAVMSFQRSLTHGVRRGATHDRVRDLERTLALIPDPRREHGRRHQLLSQATDDLRAETAMIDRQAMGVAGELARTVERDGALLQSLTLVESELQDINATLVRLQTHPLSTTFADQFGLVWEHHRESLAAEWRSRALVWGSGSVMELSQDTREQAEDLLSDWRNGFQLSTTTQRRELTQLQIKVHDLDERVQDLSHKVCGDHGSRDSGCHGDRAHRFCGGDRCGGIVSETARAQAQVANVTNSITTASKELQGVAKELQDVEMLSKGMRMKITGTLQTAGENRNFYRASNKELRDLISTIRNFLSDEGADPDSIHVVAQQVLAISLPANASARAHMDQEIRSRISNLTHVRSIFNNTSHHVRQAGELLNGAQDAEMRANGMMDTARHTRLALNTTLKVINSAEKALKRNRKNLSSISKTTSTVKDTILDLESREVSAMHRITSLSKEAELLRSKRDQNQERAHNAQVRAHRTTQALRHLDKELEEAQAKRAELQDSVGAQRLGDVTERAKEIQQRARDLLKRAAEHMETLQELERKFQQNEKRMQEQKVELADLERTVTAVRDTIHESVLQYSHCL</sequence>
<keyword evidence="3" id="KW-0272">Extracellular matrix</keyword>
<dbReference type="FunFam" id="2.10.25.10:FF:000280">
    <property type="entry name" value="Laminin subunit beta 4"/>
    <property type="match status" value="1"/>
</dbReference>
<keyword evidence="11" id="KW-0325">Glycoprotein</keyword>
<dbReference type="InterPro" id="IPR000742">
    <property type="entry name" value="EGF"/>
</dbReference>
<evidence type="ECO:0000256" key="11">
    <source>
        <dbReference type="ARBA" id="ARBA00023180"/>
    </source>
</evidence>
<keyword evidence="12 22" id="KW-0424">Laminin EGF-like domain</keyword>
<dbReference type="FunFam" id="2.10.25.10:FF:000011">
    <property type="entry name" value="Cadherin EGF LAG seven-pass G-type receptor"/>
    <property type="match status" value="1"/>
</dbReference>
<feature type="domain" description="Laminin EGF-like" evidence="24">
    <location>
        <begin position="1204"/>
        <end position="1253"/>
    </location>
</feature>
<dbReference type="FunFam" id="2.10.25.10:FF:000130">
    <property type="entry name" value="Laminin subunit beta 1"/>
    <property type="match status" value="1"/>
</dbReference>
<evidence type="ECO:0000256" key="21">
    <source>
        <dbReference type="ARBA" id="ARBA00083813"/>
    </source>
</evidence>
<dbReference type="FunFam" id="2.10.25.10:FF:000145">
    <property type="entry name" value="Laminin subunit beta 1"/>
    <property type="match status" value="1"/>
</dbReference>
<name>A0A9D3Q6P3_MEGAT</name>
<dbReference type="SMART" id="SM00181">
    <property type="entry name" value="EGF"/>
    <property type="match status" value="9"/>
</dbReference>
<dbReference type="PROSITE" id="PS51116">
    <property type="entry name" value="LAMININ_IVB"/>
    <property type="match status" value="1"/>
</dbReference>
<evidence type="ECO:0000259" key="26">
    <source>
        <dbReference type="PROSITE" id="PS51117"/>
    </source>
</evidence>
<feature type="disulfide bond" evidence="22">
    <location>
        <begin position="1128"/>
        <end position="1137"/>
    </location>
</feature>
<dbReference type="FunFam" id="2.10.25.10:FF:000090">
    <property type="entry name" value="laminin subunit alpha"/>
    <property type="match status" value="1"/>
</dbReference>
<feature type="disulfide bond" evidence="22">
    <location>
        <begin position="1072"/>
        <end position="1081"/>
    </location>
</feature>
<evidence type="ECO:0000259" key="25">
    <source>
        <dbReference type="PROSITE" id="PS51116"/>
    </source>
</evidence>
<dbReference type="FunFam" id="2.60.120.260:FF:000010">
    <property type="entry name" value="Laminin subunit beta 1"/>
    <property type="match status" value="1"/>
</dbReference>
<keyword evidence="9 23" id="KW-0175">Coiled coil</keyword>
<comment type="subcellular location">
    <subcellularLocation>
        <location evidence="1">Secreted</location>
        <location evidence="1">Extracellular space</location>
        <location evidence="1">Extracellular matrix</location>
        <location evidence="1">Basement membrane</location>
    </subcellularLocation>
</comment>
<keyword evidence="4" id="KW-0597">Phosphoprotein</keyword>
<dbReference type="PANTHER" id="PTHR10574:SF197">
    <property type="entry name" value="LAMININ SUBUNIT BETA-1 ISOFORM X1"/>
    <property type="match status" value="1"/>
</dbReference>
<dbReference type="PROSITE" id="PS50027">
    <property type="entry name" value="EGF_LAM_2"/>
    <property type="match status" value="11"/>
</dbReference>
<dbReference type="Pfam" id="PF00055">
    <property type="entry name" value="Laminin_N"/>
    <property type="match status" value="1"/>
</dbReference>
<organism evidence="27 28">
    <name type="scientific">Megalops atlanticus</name>
    <name type="common">Tarpon</name>
    <name type="synonym">Clupea gigantea</name>
    <dbReference type="NCBI Taxonomy" id="7932"/>
    <lineage>
        <taxon>Eukaryota</taxon>
        <taxon>Metazoa</taxon>
        <taxon>Chordata</taxon>
        <taxon>Craniata</taxon>
        <taxon>Vertebrata</taxon>
        <taxon>Euteleostomi</taxon>
        <taxon>Actinopterygii</taxon>
        <taxon>Neopterygii</taxon>
        <taxon>Teleostei</taxon>
        <taxon>Elopiformes</taxon>
        <taxon>Megalopidae</taxon>
        <taxon>Megalops</taxon>
    </lineage>
</organism>
<dbReference type="SMART" id="SM00136">
    <property type="entry name" value="LamNT"/>
    <property type="match status" value="1"/>
</dbReference>
<feature type="domain" description="Laminin EGF-like" evidence="24">
    <location>
        <begin position="427"/>
        <end position="486"/>
    </location>
</feature>
<evidence type="ECO:0000256" key="5">
    <source>
        <dbReference type="ARBA" id="ARBA00022729"/>
    </source>
</evidence>
<dbReference type="PROSITE" id="PS01248">
    <property type="entry name" value="EGF_LAM_1"/>
    <property type="match status" value="6"/>
</dbReference>
<dbReference type="FunFam" id="2.10.25.10:FF:000084">
    <property type="entry name" value="Laminin subunit alpha 3"/>
    <property type="match status" value="1"/>
</dbReference>
<dbReference type="GO" id="GO:0005737">
    <property type="term" value="C:cytoplasm"/>
    <property type="evidence" value="ECO:0007669"/>
    <property type="project" value="UniProtKB-ARBA"/>
</dbReference>
<feature type="domain" description="Laminin EGF-like" evidence="24">
    <location>
        <begin position="989"/>
        <end position="1047"/>
    </location>
</feature>
<dbReference type="OrthoDB" id="5985440at2759"/>
<dbReference type="InterPro" id="IPR056863">
    <property type="entry name" value="LMN_ATRN_NET-like_EGF"/>
</dbReference>
<feature type="domain" description="Laminin IV type B" evidence="25">
    <location>
        <begin position="578"/>
        <end position="839"/>
    </location>
</feature>
<dbReference type="Pfam" id="PF00053">
    <property type="entry name" value="EGF_laminin"/>
    <property type="match status" value="11"/>
</dbReference>
<dbReference type="Gene3D" id="2.60.120.260">
    <property type="entry name" value="Galactose-binding domain-like"/>
    <property type="match status" value="1"/>
</dbReference>
<evidence type="ECO:0000256" key="16">
    <source>
        <dbReference type="ARBA" id="ARBA00075415"/>
    </source>
</evidence>
<feature type="domain" description="Laminin EGF-like" evidence="24">
    <location>
        <begin position="1048"/>
        <end position="1099"/>
    </location>
</feature>
<dbReference type="Gene3D" id="2.10.25.10">
    <property type="entry name" value="Laminin"/>
    <property type="match status" value="11"/>
</dbReference>
<dbReference type="FunFam" id="2.10.25.10:FF:000138">
    <property type="entry name" value="Laminin subunit beta 1"/>
    <property type="match status" value="1"/>
</dbReference>
<dbReference type="InterPro" id="IPR050440">
    <property type="entry name" value="Laminin/Netrin_ECM"/>
</dbReference>
<dbReference type="FunFam" id="2.10.25.10:FF:000065">
    <property type="entry name" value="Laminin subunit beta 1"/>
    <property type="match status" value="1"/>
</dbReference>
<comment type="subunit">
    <text evidence="13">Laminin is a complex glycoprotein, consisting of three different polypeptide chains (alpha, beta, gamma), which are bound to each other by disulfide bonds into a cross-shaped molecule comprising one long and three short arms with globules at each end. Beta-1 is a subunit of laminin-1 (laminin-111 or EHS laminin), laminin-2 (laminin-211 or merosin), laminin-6 (laminin-311 or K-laminin), laminin-8 (laminin-411), laminin-10 (laminin-511) and laminin-12 (laminin-213). Interacts with ITGB1.</text>
</comment>
<feature type="domain" description="Laminin N-terminal" evidence="26">
    <location>
        <begin position="59"/>
        <end position="298"/>
    </location>
</feature>
<feature type="disulfide bond" evidence="22">
    <location>
        <begin position="1237"/>
        <end position="1251"/>
    </location>
</feature>
<dbReference type="GO" id="GO:0031175">
    <property type="term" value="P:neuron projection development"/>
    <property type="evidence" value="ECO:0007669"/>
    <property type="project" value="UniProtKB-ARBA"/>
</dbReference>
<evidence type="ECO:0000256" key="3">
    <source>
        <dbReference type="ARBA" id="ARBA00022530"/>
    </source>
</evidence>
<dbReference type="GO" id="GO:0007155">
    <property type="term" value="P:cell adhesion"/>
    <property type="evidence" value="ECO:0007669"/>
    <property type="project" value="UniProtKB-KW"/>
</dbReference>
<dbReference type="InterPro" id="IPR002049">
    <property type="entry name" value="LE_dom"/>
</dbReference>
<reference evidence="27" key="1">
    <citation type="submission" date="2021-01" db="EMBL/GenBank/DDBJ databases">
        <authorList>
            <person name="Zahm M."/>
            <person name="Roques C."/>
            <person name="Cabau C."/>
            <person name="Klopp C."/>
            <person name="Donnadieu C."/>
            <person name="Jouanno E."/>
            <person name="Lampietro C."/>
            <person name="Louis A."/>
            <person name="Herpin A."/>
            <person name="Echchiki A."/>
            <person name="Berthelot C."/>
            <person name="Parey E."/>
            <person name="Roest-Crollius H."/>
            <person name="Braasch I."/>
            <person name="Postlethwait J."/>
            <person name="Bobe J."/>
            <person name="Montfort J."/>
            <person name="Bouchez O."/>
            <person name="Begum T."/>
            <person name="Mejri S."/>
            <person name="Adams A."/>
            <person name="Chen W.-J."/>
            <person name="Guiguen Y."/>
        </authorList>
    </citation>
    <scope>NUCLEOTIDE SEQUENCE</scope>
    <source>
        <strain evidence="27">YG-15Mar2019-1</strain>
        <tissue evidence="27">Brain</tissue>
    </source>
</reference>
<evidence type="ECO:0000256" key="6">
    <source>
        <dbReference type="ARBA" id="ARBA00022737"/>
    </source>
</evidence>
<feature type="domain" description="Laminin EGF-like" evidence="24">
    <location>
        <begin position="893"/>
        <end position="938"/>
    </location>
</feature>
<dbReference type="GO" id="GO:0005606">
    <property type="term" value="C:laminin-1 complex"/>
    <property type="evidence" value="ECO:0007669"/>
    <property type="project" value="UniProtKB-ARBA"/>
</dbReference>
<dbReference type="PRINTS" id="PR00011">
    <property type="entry name" value="EGFLAMININ"/>
</dbReference>
<feature type="disulfide bond" evidence="22">
    <location>
        <begin position="893"/>
        <end position="905"/>
    </location>
</feature>
<evidence type="ECO:0000256" key="23">
    <source>
        <dbReference type="SAM" id="Coils"/>
    </source>
</evidence>
<evidence type="ECO:0000256" key="7">
    <source>
        <dbReference type="ARBA" id="ARBA00022869"/>
    </source>
</evidence>
<keyword evidence="10 22" id="KW-1015">Disulfide bond</keyword>
<feature type="domain" description="Laminin EGF-like" evidence="24">
    <location>
        <begin position="939"/>
        <end position="988"/>
    </location>
</feature>